<dbReference type="PANTHER" id="PTHR43312">
    <property type="entry name" value="D-THREO-ALDOSE 1-DEHYDROGENASE"/>
    <property type="match status" value="1"/>
</dbReference>
<reference evidence="2" key="1">
    <citation type="journal article" date="2014" name="Front. Microbiol.">
        <title>High frequency of phylogenetically diverse reductive dehalogenase-homologous genes in deep subseafloor sedimentary metagenomes.</title>
        <authorList>
            <person name="Kawai M."/>
            <person name="Futagami T."/>
            <person name="Toyoda A."/>
            <person name="Takaki Y."/>
            <person name="Nishi S."/>
            <person name="Hori S."/>
            <person name="Arai W."/>
            <person name="Tsubouchi T."/>
            <person name="Morono Y."/>
            <person name="Uchiyama I."/>
            <person name="Ito T."/>
            <person name="Fujiyama A."/>
            <person name="Inagaki F."/>
            <person name="Takami H."/>
        </authorList>
    </citation>
    <scope>NUCLEOTIDE SEQUENCE</scope>
    <source>
        <strain evidence="2">Expedition CK06-06</strain>
    </source>
</reference>
<evidence type="ECO:0000259" key="1">
    <source>
        <dbReference type="Pfam" id="PF00248"/>
    </source>
</evidence>
<dbReference type="InterPro" id="IPR036812">
    <property type="entry name" value="NAD(P)_OxRdtase_dom_sf"/>
</dbReference>
<proteinExistence type="predicted"/>
<gene>
    <name evidence="2" type="ORF">S12H4_04828</name>
</gene>
<dbReference type="SUPFAM" id="SSF51430">
    <property type="entry name" value="NAD(P)-linked oxidoreductase"/>
    <property type="match status" value="1"/>
</dbReference>
<feature type="domain" description="NADP-dependent oxidoreductase" evidence="1">
    <location>
        <begin position="1"/>
        <end position="222"/>
    </location>
</feature>
<evidence type="ECO:0000313" key="2">
    <source>
        <dbReference type="EMBL" id="GAI60818.1"/>
    </source>
</evidence>
<feature type="non-terminal residue" evidence="2">
    <location>
        <position position="1"/>
    </location>
</feature>
<name>X1PY15_9ZZZZ</name>
<dbReference type="InterPro" id="IPR053135">
    <property type="entry name" value="AKR2_Oxidoreductase"/>
</dbReference>
<dbReference type="InterPro" id="IPR023210">
    <property type="entry name" value="NADP_OxRdtase_dom"/>
</dbReference>
<dbReference type="AlphaFoldDB" id="X1PY15"/>
<sequence>GQSERNYGEVLATRRKEVFLATKTGNRSYDGAMREVDASLKRLRTDYLDLLQIHGVRAKDEFAKWDKPDGVLKALHKLRDEKVTRFIGVTGHESAESMLRAIELFDFDTVLTTFNPTMRRRPYQELVLPLARKKKMGILAMKVMGGGYGSLAIGNPIRNDDVWYHDEAPHQTQAVMLIRYALGLPISAAVVGMGSLEHLRINVSAATDAQPLNREQRKALEEHMASLLSR</sequence>
<organism evidence="2">
    <name type="scientific">marine sediment metagenome</name>
    <dbReference type="NCBI Taxonomy" id="412755"/>
    <lineage>
        <taxon>unclassified sequences</taxon>
        <taxon>metagenomes</taxon>
        <taxon>ecological metagenomes</taxon>
    </lineage>
</organism>
<dbReference type="Pfam" id="PF00248">
    <property type="entry name" value="Aldo_ket_red"/>
    <property type="match status" value="1"/>
</dbReference>
<dbReference type="EMBL" id="BARW01001532">
    <property type="protein sequence ID" value="GAI60818.1"/>
    <property type="molecule type" value="Genomic_DNA"/>
</dbReference>
<dbReference type="CDD" id="cd19100">
    <property type="entry name" value="AKR_unchar"/>
    <property type="match status" value="1"/>
</dbReference>
<dbReference type="PANTHER" id="PTHR43312:SF1">
    <property type="entry name" value="NADP-DEPENDENT OXIDOREDUCTASE DOMAIN-CONTAINING PROTEIN"/>
    <property type="match status" value="1"/>
</dbReference>
<comment type="caution">
    <text evidence="2">The sequence shown here is derived from an EMBL/GenBank/DDBJ whole genome shotgun (WGS) entry which is preliminary data.</text>
</comment>
<dbReference type="Gene3D" id="3.20.20.100">
    <property type="entry name" value="NADP-dependent oxidoreductase domain"/>
    <property type="match status" value="1"/>
</dbReference>
<accession>X1PY15</accession>
<protein>
    <recommendedName>
        <fullName evidence="1">NADP-dependent oxidoreductase domain-containing protein</fullName>
    </recommendedName>
</protein>